<keyword evidence="1" id="KW-0472">Membrane</keyword>
<reference evidence="2 3" key="1">
    <citation type="submission" date="2016-10" db="EMBL/GenBank/DDBJ databases">
        <authorList>
            <person name="Varghese N."/>
            <person name="Submissions S."/>
        </authorList>
    </citation>
    <scope>NUCLEOTIDE SEQUENCE [LARGE SCALE GENOMIC DNA]</scope>
    <source>
        <strain evidence="2 3">DSM 20748</strain>
    </source>
</reference>
<evidence type="ECO:0000256" key="1">
    <source>
        <dbReference type="SAM" id="Phobius"/>
    </source>
</evidence>
<dbReference type="RefSeq" id="WP_093104749.1">
    <property type="nucleotide sequence ID" value="NZ_FNOS01000001.1"/>
</dbReference>
<evidence type="ECO:0000313" key="3">
    <source>
        <dbReference type="Proteomes" id="UP000198647"/>
    </source>
</evidence>
<evidence type="ECO:0000313" key="2">
    <source>
        <dbReference type="EMBL" id="SDX27761.1"/>
    </source>
</evidence>
<keyword evidence="3" id="KW-1185">Reference proteome</keyword>
<organism evidence="2 3">
    <name type="scientific">Salimicrobium album</name>
    <dbReference type="NCBI Taxonomy" id="50717"/>
    <lineage>
        <taxon>Bacteria</taxon>
        <taxon>Bacillati</taxon>
        <taxon>Bacillota</taxon>
        <taxon>Bacilli</taxon>
        <taxon>Bacillales</taxon>
        <taxon>Bacillaceae</taxon>
        <taxon>Salimicrobium</taxon>
    </lineage>
</organism>
<feature type="transmembrane region" description="Helical" evidence="1">
    <location>
        <begin position="40"/>
        <end position="58"/>
    </location>
</feature>
<sequence>MKNLYVHLLNVTALVLLTVFNLFAYLGLNFTPLDEPLTAEYTHLASFYVLLGSFYYLQLQQISRVKFIIIIMIEFCCIYTWALFGEGVLEPLIE</sequence>
<feature type="transmembrane region" description="Helical" evidence="1">
    <location>
        <begin position="7"/>
        <end position="28"/>
    </location>
</feature>
<feature type="transmembrane region" description="Helical" evidence="1">
    <location>
        <begin position="65"/>
        <end position="84"/>
    </location>
</feature>
<evidence type="ECO:0008006" key="4">
    <source>
        <dbReference type="Google" id="ProtNLM"/>
    </source>
</evidence>
<keyword evidence="1" id="KW-1133">Transmembrane helix</keyword>
<name>A0A1H3AE62_9BACI</name>
<protein>
    <recommendedName>
        <fullName evidence="4">GGDEF domain-containing protein</fullName>
    </recommendedName>
</protein>
<proteinExistence type="predicted"/>
<gene>
    <name evidence="2" type="ORF">SAMN04488081_0023</name>
</gene>
<dbReference type="Proteomes" id="UP000198647">
    <property type="component" value="Unassembled WGS sequence"/>
</dbReference>
<keyword evidence="1" id="KW-0812">Transmembrane</keyword>
<comment type="caution">
    <text evidence="2">The sequence shown here is derived from an EMBL/GenBank/DDBJ whole genome shotgun (WGS) entry which is preliminary data.</text>
</comment>
<accession>A0A1H3AE62</accession>
<dbReference type="EMBL" id="FNOS01000001">
    <property type="protein sequence ID" value="SDX27761.1"/>
    <property type="molecule type" value="Genomic_DNA"/>
</dbReference>